<dbReference type="EMBL" id="JAYGIL010000039">
    <property type="protein sequence ID" value="MEA5405599.1"/>
    <property type="molecule type" value="Genomic_DNA"/>
</dbReference>
<accession>A0ABU5SAV2</accession>
<dbReference type="RefSeq" id="WP_323699004.1">
    <property type="nucleotide sequence ID" value="NZ_JAYGIL010000039.1"/>
</dbReference>
<dbReference type="SUPFAM" id="SSF46689">
    <property type="entry name" value="Homeodomain-like"/>
    <property type="match status" value="1"/>
</dbReference>
<dbReference type="InterPro" id="IPR009057">
    <property type="entry name" value="Homeodomain-like_sf"/>
</dbReference>
<sequence>MGRVLDIILTTEQVRELEEEIKHNSNHVIRQRCQMILLKSKSCKTSLICEIIGIKSQNQVNTWIKAYKNMYVKVGLSCLKNAEGQGRKPIFDSQTEAALIQTIVRQERQKLANAKVILEKELNKTFTTKTLKNFLKSLAGDTNQ</sequence>
<evidence type="ECO:0000313" key="1">
    <source>
        <dbReference type="EMBL" id="MEA5405599.1"/>
    </source>
</evidence>
<proteinExistence type="predicted"/>
<protein>
    <recommendedName>
        <fullName evidence="3">Helix-turn-helix domain-containing protein</fullName>
    </recommendedName>
</protein>
<gene>
    <name evidence="1" type="ORF">VB776_21855</name>
</gene>
<evidence type="ECO:0000313" key="2">
    <source>
        <dbReference type="Proteomes" id="UP001303899"/>
    </source>
</evidence>
<comment type="caution">
    <text evidence="1">The sequence shown here is derived from an EMBL/GenBank/DDBJ whole genome shotgun (WGS) entry which is preliminary data.</text>
</comment>
<dbReference type="Proteomes" id="UP001303899">
    <property type="component" value="Unassembled WGS sequence"/>
</dbReference>
<evidence type="ECO:0008006" key="3">
    <source>
        <dbReference type="Google" id="ProtNLM"/>
    </source>
</evidence>
<keyword evidence="2" id="KW-1185">Reference proteome</keyword>
<organism evidence="1 2">
    <name type="scientific">Arcicella gelida</name>
    <dbReference type="NCBI Taxonomy" id="2984195"/>
    <lineage>
        <taxon>Bacteria</taxon>
        <taxon>Pseudomonadati</taxon>
        <taxon>Bacteroidota</taxon>
        <taxon>Cytophagia</taxon>
        <taxon>Cytophagales</taxon>
        <taxon>Flectobacillaceae</taxon>
        <taxon>Arcicella</taxon>
    </lineage>
</organism>
<name>A0ABU5SAV2_9BACT</name>
<reference evidence="1 2" key="1">
    <citation type="submission" date="2023-12" db="EMBL/GenBank/DDBJ databases">
        <title>Novel species of the genus Arcicella isolated from rivers.</title>
        <authorList>
            <person name="Lu H."/>
        </authorList>
    </citation>
    <scope>NUCLEOTIDE SEQUENCE [LARGE SCALE GENOMIC DNA]</scope>
    <source>
        <strain evidence="1 2">DC2W</strain>
    </source>
</reference>